<protein>
    <recommendedName>
        <fullName evidence="1">Amidohydrolase 3 domain-containing protein</fullName>
    </recommendedName>
</protein>
<reference evidence="2 3" key="1">
    <citation type="submission" date="2019-03" db="EMBL/GenBank/DDBJ databases">
        <title>Genomic Encyclopedia of Type Strains, Phase IV (KMG-IV): sequencing the most valuable type-strain genomes for metagenomic binning, comparative biology and taxonomic classification.</title>
        <authorList>
            <person name="Goeker M."/>
        </authorList>
    </citation>
    <scope>NUCLEOTIDE SEQUENCE [LARGE SCALE GENOMIC DNA]</scope>
    <source>
        <strain evidence="2 3">DSM 25894</strain>
    </source>
</reference>
<dbReference type="PANTHER" id="PTHR22642:SF2">
    <property type="entry name" value="PROTEIN LONG AFTER FAR-RED 3"/>
    <property type="match status" value="1"/>
</dbReference>
<dbReference type="OrthoDB" id="9767366at2"/>
<dbReference type="CDD" id="cd01300">
    <property type="entry name" value="YtcJ_like"/>
    <property type="match status" value="1"/>
</dbReference>
<dbReference type="SUPFAM" id="SSF51556">
    <property type="entry name" value="Metallo-dependent hydrolases"/>
    <property type="match status" value="1"/>
</dbReference>
<keyword evidence="3" id="KW-1185">Reference proteome</keyword>
<dbReference type="PANTHER" id="PTHR22642">
    <property type="entry name" value="IMIDAZOLONEPROPIONASE"/>
    <property type="match status" value="1"/>
</dbReference>
<name>A0A4R3N9J5_9BACI</name>
<dbReference type="InterPro" id="IPR033932">
    <property type="entry name" value="YtcJ-like"/>
</dbReference>
<comment type="caution">
    <text evidence="2">The sequence shown here is derived from an EMBL/GenBank/DDBJ whole genome shotgun (WGS) entry which is preliminary data.</text>
</comment>
<dbReference type="Proteomes" id="UP000294650">
    <property type="component" value="Unassembled WGS sequence"/>
</dbReference>
<dbReference type="InterPro" id="IPR013108">
    <property type="entry name" value="Amidohydro_3"/>
</dbReference>
<accession>A0A4R3N9J5</accession>
<gene>
    <name evidence="2" type="ORF">EDD68_10423</name>
</gene>
<proteinExistence type="predicted"/>
<dbReference type="AlphaFoldDB" id="A0A4R3N9J5"/>
<evidence type="ECO:0000313" key="3">
    <source>
        <dbReference type="Proteomes" id="UP000294650"/>
    </source>
</evidence>
<dbReference type="Pfam" id="PF07969">
    <property type="entry name" value="Amidohydro_3"/>
    <property type="match status" value="1"/>
</dbReference>
<dbReference type="Gene3D" id="2.30.40.10">
    <property type="entry name" value="Urease, subunit C, domain 1"/>
    <property type="match status" value="1"/>
</dbReference>
<organism evidence="2 3">
    <name type="scientific">Melghiribacillus thermohalophilus</name>
    <dbReference type="NCBI Taxonomy" id="1324956"/>
    <lineage>
        <taxon>Bacteria</taxon>
        <taxon>Bacillati</taxon>
        <taxon>Bacillota</taxon>
        <taxon>Bacilli</taxon>
        <taxon>Bacillales</taxon>
        <taxon>Bacillaceae</taxon>
        <taxon>Melghiribacillus</taxon>
    </lineage>
</organism>
<dbReference type="Gene3D" id="3.20.20.140">
    <property type="entry name" value="Metal-dependent hydrolases"/>
    <property type="match status" value="1"/>
</dbReference>
<sequence>MGKLWYGGTIYTMGREGETVEAVFTDRGKIVDTGRKSVLENQYKHKIEHQIDLQNNVMYPGWIDSHLHIIGHGERLLRLDLAYVQSPQELMQKIWEKDQTLPADEWLIGEGFNENQWDEPRIIHRREIDRICPDRPVVLTRVCRHALIANTKAMELAGITRNTCNPQGGLIDRDEQGEPTGFFLDRAQDLIRQAMPVVNDQYLETAISLAVDDLVQHGIVGGHSEDLNYYGGFNRTYHAFLSSINGRERKFRAHLLVHHEVIDDMEKAGLDYKKGTEWIEMGAMKIFADGALGGRTAWLSEPYEDEPDTTGVAIHSTEDLEKLIQQARQKTLPVAVHAIGDKAVETIVELLQAYPVDQGKRDRIIHAQIMRDDLFKKMKSLNLVVDIQPTFVTSDFPWVLDRIGKTRATHAYPWKTFIKHGIVCAGGSDAPIEEINPLKGIEAAVVRKSDHDGKIYGESERLTPYEAVSLYTKGAAYAIGNEHKQGKIRKGFLADFTILDRDLFQINPEEISKAQVQMTVIDETIVYQK</sequence>
<dbReference type="InterPro" id="IPR032466">
    <property type="entry name" value="Metal_Hydrolase"/>
</dbReference>
<dbReference type="RefSeq" id="WP_132371127.1">
    <property type="nucleotide sequence ID" value="NZ_SMAN01000004.1"/>
</dbReference>
<dbReference type="SUPFAM" id="SSF51338">
    <property type="entry name" value="Composite domain of metallo-dependent hydrolases"/>
    <property type="match status" value="1"/>
</dbReference>
<dbReference type="GO" id="GO:0016810">
    <property type="term" value="F:hydrolase activity, acting on carbon-nitrogen (but not peptide) bonds"/>
    <property type="evidence" value="ECO:0007669"/>
    <property type="project" value="InterPro"/>
</dbReference>
<evidence type="ECO:0000313" key="2">
    <source>
        <dbReference type="EMBL" id="TCT24956.1"/>
    </source>
</evidence>
<dbReference type="Gene3D" id="3.10.310.70">
    <property type="match status" value="1"/>
</dbReference>
<evidence type="ECO:0000259" key="1">
    <source>
        <dbReference type="Pfam" id="PF07969"/>
    </source>
</evidence>
<feature type="domain" description="Amidohydrolase 3" evidence="1">
    <location>
        <begin position="51"/>
        <end position="527"/>
    </location>
</feature>
<dbReference type="InterPro" id="IPR011059">
    <property type="entry name" value="Metal-dep_hydrolase_composite"/>
</dbReference>
<dbReference type="EMBL" id="SMAN01000004">
    <property type="protein sequence ID" value="TCT24956.1"/>
    <property type="molecule type" value="Genomic_DNA"/>
</dbReference>